<evidence type="ECO:0000256" key="1">
    <source>
        <dbReference type="SAM" id="MobiDB-lite"/>
    </source>
</evidence>
<dbReference type="InterPro" id="IPR043837">
    <property type="entry name" value="Mtf2-like_C"/>
</dbReference>
<evidence type="ECO:0000259" key="2">
    <source>
        <dbReference type="Pfam" id="PF19189"/>
    </source>
</evidence>
<keyword evidence="4" id="KW-1185">Reference proteome</keyword>
<feature type="compositionally biased region" description="Basic and acidic residues" evidence="1">
    <location>
        <begin position="182"/>
        <end position="207"/>
    </location>
</feature>
<feature type="region of interest" description="Disordered" evidence="1">
    <location>
        <begin position="171"/>
        <end position="207"/>
    </location>
</feature>
<dbReference type="GO" id="GO:0005739">
    <property type="term" value="C:mitochondrion"/>
    <property type="evidence" value="ECO:0007669"/>
    <property type="project" value="InterPro"/>
</dbReference>
<dbReference type="PANTHER" id="PTHR39468:SF1">
    <property type="entry name" value="MTF2-LIKE C-TERMINAL DOMAIN-CONTAINING PROTEIN"/>
    <property type="match status" value="1"/>
</dbReference>
<comment type="caution">
    <text evidence="3">The sequence shown here is derived from an EMBL/GenBank/DDBJ whole genome shotgun (WGS) entry which is preliminary data.</text>
</comment>
<evidence type="ECO:0000313" key="3">
    <source>
        <dbReference type="EMBL" id="KAF2152751.1"/>
    </source>
</evidence>
<evidence type="ECO:0000313" key="4">
    <source>
        <dbReference type="Proteomes" id="UP000799439"/>
    </source>
</evidence>
<dbReference type="AlphaFoldDB" id="A0A9P4J1M0"/>
<feature type="domain" description="Mtf2-like C-terminal" evidence="2">
    <location>
        <begin position="221"/>
        <end position="396"/>
    </location>
</feature>
<accession>A0A9P4J1M0</accession>
<feature type="region of interest" description="Disordered" evidence="1">
    <location>
        <begin position="58"/>
        <end position="84"/>
    </location>
</feature>
<dbReference type="OrthoDB" id="2444174at2759"/>
<gene>
    <name evidence="3" type="ORF">K461DRAFT_278999</name>
</gene>
<feature type="region of interest" description="Disordered" evidence="1">
    <location>
        <begin position="122"/>
        <end position="157"/>
    </location>
</feature>
<dbReference type="EMBL" id="ML996086">
    <property type="protein sequence ID" value="KAF2152751.1"/>
    <property type="molecule type" value="Genomic_DNA"/>
</dbReference>
<organism evidence="3 4">
    <name type="scientific">Myriangium duriaei CBS 260.36</name>
    <dbReference type="NCBI Taxonomy" id="1168546"/>
    <lineage>
        <taxon>Eukaryota</taxon>
        <taxon>Fungi</taxon>
        <taxon>Dikarya</taxon>
        <taxon>Ascomycota</taxon>
        <taxon>Pezizomycotina</taxon>
        <taxon>Dothideomycetes</taxon>
        <taxon>Dothideomycetidae</taxon>
        <taxon>Myriangiales</taxon>
        <taxon>Myriangiaceae</taxon>
        <taxon>Myriangium</taxon>
    </lineage>
</organism>
<reference evidence="3" key="1">
    <citation type="journal article" date="2020" name="Stud. Mycol.">
        <title>101 Dothideomycetes genomes: a test case for predicting lifestyles and emergence of pathogens.</title>
        <authorList>
            <person name="Haridas S."/>
            <person name="Albert R."/>
            <person name="Binder M."/>
            <person name="Bloem J."/>
            <person name="Labutti K."/>
            <person name="Salamov A."/>
            <person name="Andreopoulos B."/>
            <person name="Baker S."/>
            <person name="Barry K."/>
            <person name="Bills G."/>
            <person name="Bluhm B."/>
            <person name="Cannon C."/>
            <person name="Castanera R."/>
            <person name="Culley D."/>
            <person name="Daum C."/>
            <person name="Ezra D."/>
            <person name="Gonzalez J."/>
            <person name="Henrissat B."/>
            <person name="Kuo A."/>
            <person name="Liang C."/>
            <person name="Lipzen A."/>
            <person name="Lutzoni F."/>
            <person name="Magnuson J."/>
            <person name="Mondo S."/>
            <person name="Nolan M."/>
            <person name="Ohm R."/>
            <person name="Pangilinan J."/>
            <person name="Park H.-J."/>
            <person name="Ramirez L."/>
            <person name="Alfaro M."/>
            <person name="Sun H."/>
            <person name="Tritt A."/>
            <person name="Yoshinaga Y."/>
            <person name="Zwiers L.-H."/>
            <person name="Turgeon B."/>
            <person name="Goodwin S."/>
            <person name="Spatafora J."/>
            <person name="Crous P."/>
            <person name="Grigoriev I."/>
        </authorList>
    </citation>
    <scope>NUCLEOTIDE SEQUENCE</scope>
    <source>
        <strain evidence="3">CBS 260.36</strain>
    </source>
</reference>
<dbReference type="PANTHER" id="PTHR39468">
    <property type="entry name" value="CHROMOSOME 7, WHOLE GENOME SHOTGUN SEQUENCE"/>
    <property type="match status" value="1"/>
</dbReference>
<proteinExistence type="predicted"/>
<name>A0A9P4J1M0_9PEZI</name>
<dbReference type="Pfam" id="PF19189">
    <property type="entry name" value="Mtf2"/>
    <property type="match status" value="1"/>
</dbReference>
<dbReference type="InterPro" id="IPR040009">
    <property type="entry name" value="Mtf2/C5D6.12-like"/>
</dbReference>
<protein>
    <recommendedName>
        <fullName evidence="2">Mtf2-like C-terminal domain-containing protein</fullName>
    </recommendedName>
</protein>
<dbReference type="Proteomes" id="UP000799439">
    <property type="component" value="Unassembled WGS sequence"/>
</dbReference>
<sequence length="435" mass="48847">MLQSGCDRIGASARCLQSWQIHLRRLATAAEHYQDRPHSNTPTTRQRRGRAADIYRGASPVRGDAGHPSFAITRTPVDSSFNDSQYRPRASIPFENFRHVLPQQTGTDALNTTVTRREGRAFKKLQDLRSHPSAFSETPTSRPPPSNQRLPVRSSSASALDHLLDSIQAEASGAARATSVKRSSEPDRVDSSSVQRRHEMDPELAKRPEWRLDDNNAYSKTVLDIQSADSDLEIWQILQRDVFKPAAQLHLDGPSEQVADFPTIHSGSVQVDALRTIGTSFAQILIVAAEALKKSFPTSPVQTSLIPELRKLGPSYFALGVTTELYNYALSHAIKQDQDLSAGLDILDEMDREVIEPNEKTLEILRYITQQARRTNKGEFGHGVRLLWQTERNRTALKEFRHRMYQLDKMFNGQQGTAQYNVEAPDALRLDEAET</sequence>